<dbReference type="RefSeq" id="WP_184047541.1">
    <property type="nucleotide sequence ID" value="NZ_JACIGK010000032.1"/>
</dbReference>
<dbReference type="Pfam" id="PF10073">
    <property type="entry name" value="GapR_DNA-bd"/>
    <property type="match status" value="1"/>
</dbReference>
<reference evidence="3 4" key="1">
    <citation type="submission" date="2020-08" db="EMBL/GenBank/DDBJ databases">
        <title>Genome sequencing of Purple Non-Sulfur Bacteria from various extreme environments.</title>
        <authorList>
            <person name="Mayer M."/>
        </authorList>
    </citation>
    <scope>NUCLEOTIDE SEQUENCE [LARGE SCALE GENOMIC DNA]</scope>
    <source>
        <strain evidence="3 4">JA131</strain>
    </source>
</reference>
<evidence type="ECO:0000259" key="2">
    <source>
        <dbReference type="Pfam" id="PF10073"/>
    </source>
</evidence>
<proteinExistence type="predicted"/>
<dbReference type="Proteomes" id="UP000554286">
    <property type="component" value="Unassembled WGS sequence"/>
</dbReference>
<protein>
    <submittedName>
        <fullName evidence="3">Uncharacterized protein (UPF0335 family)</fullName>
    </submittedName>
</protein>
<keyword evidence="1" id="KW-0175">Coiled coil</keyword>
<keyword evidence="4" id="KW-1185">Reference proteome</keyword>
<comment type="caution">
    <text evidence="3">The sequence shown here is derived from an EMBL/GenBank/DDBJ whole genome shotgun (WGS) entry which is preliminary data.</text>
</comment>
<sequence length="116" mass="12909">MTVTSLPYHAERIEHLHRERSGLQAAVRALRSDIRAGDIAEADGAERIARLNVEIAHVRADLAAAEAAVVEDGFNLYTFRDVLRLRRMTACARAEHDTLLAMYRDELGIAAERAGR</sequence>
<evidence type="ECO:0000256" key="1">
    <source>
        <dbReference type="SAM" id="Coils"/>
    </source>
</evidence>
<dbReference type="AlphaFoldDB" id="A0A7W6RFN2"/>
<feature type="domain" description="GapR-like DNA-binding" evidence="2">
    <location>
        <begin position="46"/>
        <end position="108"/>
    </location>
</feature>
<organism evidence="3 4">
    <name type="scientific">Roseospira visakhapatnamensis</name>
    <dbReference type="NCBI Taxonomy" id="390880"/>
    <lineage>
        <taxon>Bacteria</taxon>
        <taxon>Pseudomonadati</taxon>
        <taxon>Pseudomonadota</taxon>
        <taxon>Alphaproteobacteria</taxon>
        <taxon>Rhodospirillales</taxon>
        <taxon>Rhodospirillaceae</taxon>
        <taxon>Roseospira</taxon>
    </lineage>
</organism>
<name>A0A7W6RFN2_9PROT</name>
<dbReference type="InterPro" id="IPR046367">
    <property type="entry name" value="GapR-like_DNA-bd"/>
</dbReference>
<evidence type="ECO:0000313" key="3">
    <source>
        <dbReference type="EMBL" id="MBB4267700.1"/>
    </source>
</evidence>
<accession>A0A7W6RFN2</accession>
<evidence type="ECO:0000313" key="4">
    <source>
        <dbReference type="Proteomes" id="UP000554286"/>
    </source>
</evidence>
<dbReference type="GO" id="GO:0003677">
    <property type="term" value="F:DNA binding"/>
    <property type="evidence" value="ECO:0007669"/>
    <property type="project" value="InterPro"/>
</dbReference>
<gene>
    <name evidence="3" type="ORF">GGD89_003347</name>
</gene>
<feature type="coiled-coil region" evidence="1">
    <location>
        <begin position="13"/>
        <end position="68"/>
    </location>
</feature>
<dbReference type="EMBL" id="JACIGK010000032">
    <property type="protein sequence ID" value="MBB4267700.1"/>
    <property type="molecule type" value="Genomic_DNA"/>
</dbReference>